<name>A0A6A6B2I5_9PEZI</name>
<dbReference type="AlphaFoldDB" id="A0A6A6B2I5"/>
<evidence type="ECO:0000313" key="5">
    <source>
        <dbReference type="Proteomes" id="UP000799438"/>
    </source>
</evidence>
<protein>
    <recommendedName>
        <fullName evidence="3">Isochorismatase-like domain-containing protein</fullName>
    </recommendedName>
</protein>
<feature type="domain" description="Isochorismatase-like" evidence="3">
    <location>
        <begin position="3"/>
        <end position="187"/>
    </location>
</feature>
<dbReference type="CDD" id="cd00431">
    <property type="entry name" value="cysteine_hydrolases"/>
    <property type="match status" value="1"/>
</dbReference>
<evidence type="ECO:0000259" key="3">
    <source>
        <dbReference type="Pfam" id="PF00857"/>
    </source>
</evidence>
<dbReference type="EMBL" id="ML995509">
    <property type="protein sequence ID" value="KAF2136941.1"/>
    <property type="molecule type" value="Genomic_DNA"/>
</dbReference>
<dbReference type="GO" id="GO:0016787">
    <property type="term" value="F:hydrolase activity"/>
    <property type="evidence" value="ECO:0007669"/>
    <property type="project" value="UniProtKB-KW"/>
</dbReference>
<comment type="similarity">
    <text evidence="1">Belongs to the isochorismatase family.</text>
</comment>
<dbReference type="PANTHER" id="PTHR43540">
    <property type="entry name" value="PEROXYUREIDOACRYLATE/UREIDOACRYLATE AMIDOHYDROLASE-RELATED"/>
    <property type="match status" value="1"/>
</dbReference>
<dbReference type="GeneID" id="54303990"/>
<dbReference type="Proteomes" id="UP000799438">
    <property type="component" value="Unassembled WGS sequence"/>
</dbReference>
<proteinExistence type="inferred from homology"/>
<dbReference type="InterPro" id="IPR000868">
    <property type="entry name" value="Isochorismatase-like_dom"/>
</dbReference>
<dbReference type="InterPro" id="IPR050272">
    <property type="entry name" value="Isochorismatase-like_hydrls"/>
</dbReference>
<dbReference type="OrthoDB" id="167809at2759"/>
<keyword evidence="5" id="KW-1185">Reference proteome</keyword>
<gene>
    <name evidence="4" type="ORF">K452DRAFT_362199</name>
</gene>
<evidence type="ECO:0000256" key="1">
    <source>
        <dbReference type="ARBA" id="ARBA00006336"/>
    </source>
</evidence>
<dbReference type="Pfam" id="PF00857">
    <property type="entry name" value="Isochorismatase"/>
    <property type="match status" value="1"/>
</dbReference>
<reference evidence="4" key="1">
    <citation type="journal article" date="2020" name="Stud. Mycol.">
        <title>101 Dothideomycetes genomes: a test case for predicting lifestyles and emergence of pathogens.</title>
        <authorList>
            <person name="Haridas S."/>
            <person name="Albert R."/>
            <person name="Binder M."/>
            <person name="Bloem J."/>
            <person name="Labutti K."/>
            <person name="Salamov A."/>
            <person name="Andreopoulos B."/>
            <person name="Baker S."/>
            <person name="Barry K."/>
            <person name="Bills G."/>
            <person name="Bluhm B."/>
            <person name="Cannon C."/>
            <person name="Castanera R."/>
            <person name="Culley D."/>
            <person name="Daum C."/>
            <person name="Ezra D."/>
            <person name="Gonzalez J."/>
            <person name="Henrissat B."/>
            <person name="Kuo A."/>
            <person name="Liang C."/>
            <person name="Lipzen A."/>
            <person name="Lutzoni F."/>
            <person name="Magnuson J."/>
            <person name="Mondo S."/>
            <person name="Nolan M."/>
            <person name="Ohm R."/>
            <person name="Pangilinan J."/>
            <person name="Park H.-J."/>
            <person name="Ramirez L."/>
            <person name="Alfaro M."/>
            <person name="Sun H."/>
            <person name="Tritt A."/>
            <person name="Yoshinaga Y."/>
            <person name="Zwiers L.-H."/>
            <person name="Turgeon B."/>
            <person name="Goodwin S."/>
            <person name="Spatafora J."/>
            <person name="Crous P."/>
            <person name="Grigoriev I."/>
        </authorList>
    </citation>
    <scope>NUCLEOTIDE SEQUENCE</scope>
    <source>
        <strain evidence="4">CBS 121167</strain>
    </source>
</reference>
<dbReference type="Gene3D" id="3.40.50.850">
    <property type="entry name" value="Isochorismatase-like"/>
    <property type="match status" value="1"/>
</dbReference>
<evidence type="ECO:0000256" key="2">
    <source>
        <dbReference type="ARBA" id="ARBA00022801"/>
    </source>
</evidence>
<dbReference type="InterPro" id="IPR036380">
    <property type="entry name" value="Isochorismatase-like_sf"/>
</dbReference>
<accession>A0A6A6B2I5</accession>
<keyword evidence="2" id="KW-0378">Hydrolase</keyword>
<organism evidence="4 5">
    <name type="scientific">Aplosporella prunicola CBS 121167</name>
    <dbReference type="NCBI Taxonomy" id="1176127"/>
    <lineage>
        <taxon>Eukaryota</taxon>
        <taxon>Fungi</taxon>
        <taxon>Dikarya</taxon>
        <taxon>Ascomycota</taxon>
        <taxon>Pezizomycotina</taxon>
        <taxon>Dothideomycetes</taxon>
        <taxon>Dothideomycetes incertae sedis</taxon>
        <taxon>Botryosphaeriales</taxon>
        <taxon>Aplosporellaceae</taxon>
        <taxon>Aplosporella</taxon>
    </lineage>
</organism>
<sequence length="196" mass="21287">MATALLIVDMQNFFAPMSTAAVPNVLKLATHFATSSYPVLFTQHGHSAAELLPPFPNQVVRKWGVDDTVHLDTHGWQFVPEIQALRASLPAAQQLDVVAKNTYDAFLGVDPKADGLDNLLRSKGVERVVVCGVMTDCSCDTSARAAFNRGYDTWLVGDACASANKEQHEAGLLAFRLAFGDVLDTDEVLERLRAEA</sequence>
<dbReference type="RefSeq" id="XP_033392659.1">
    <property type="nucleotide sequence ID" value="XM_033546484.1"/>
</dbReference>
<evidence type="ECO:0000313" key="4">
    <source>
        <dbReference type="EMBL" id="KAF2136941.1"/>
    </source>
</evidence>
<dbReference type="SUPFAM" id="SSF52499">
    <property type="entry name" value="Isochorismatase-like hydrolases"/>
    <property type="match status" value="1"/>
</dbReference>